<accession>A0A9D4BAL5</accession>
<name>A0A9D4BAL5_9SAUR</name>
<dbReference type="EMBL" id="JAHDVG010000463">
    <property type="protein sequence ID" value="KAH1187036.1"/>
    <property type="molecule type" value="Genomic_DNA"/>
</dbReference>
<evidence type="ECO:0000313" key="2">
    <source>
        <dbReference type="Proteomes" id="UP000827986"/>
    </source>
</evidence>
<gene>
    <name evidence="1" type="ORF">KIL84_019785</name>
</gene>
<reference evidence="1" key="1">
    <citation type="submission" date="2021-09" db="EMBL/GenBank/DDBJ databases">
        <title>The genome of Mauremys mutica provides insights into the evolution of semi-aquatic lifestyle.</title>
        <authorList>
            <person name="Gong S."/>
            <person name="Gao Y."/>
        </authorList>
    </citation>
    <scope>NUCLEOTIDE SEQUENCE</scope>
    <source>
        <strain evidence="1">MM-2020</strain>
        <tissue evidence="1">Muscle</tissue>
    </source>
</reference>
<dbReference type="Proteomes" id="UP000827986">
    <property type="component" value="Unassembled WGS sequence"/>
</dbReference>
<sequence length="159" mass="17365">MAALCESTELCVGRRRRPQEHCLPLSTSWQEAAAKMLLLPVLRVHWGGICLGTEGSGEMWRRPGFPSTPYTSHCGSAGQWGTCAISVFQLQQVPLLSSLPQCLPPHCLVTDNIPSQDTYSTSKSQKSGWGCLSALERKGLRKSPRIIFFHPSLTAVLSG</sequence>
<protein>
    <submittedName>
        <fullName evidence="1">Uncharacterized protein</fullName>
    </submittedName>
</protein>
<organism evidence="1 2">
    <name type="scientific">Mauremys mutica</name>
    <name type="common">yellowpond turtle</name>
    <dbReference type="NCBI Taxonomy" id="74926"/>
    <lineage>
        <taxon>Eukaryota</taxon>
        <taxon>Metazoa</taxon>
        <taxon>Chordata</taxon>
        <taxon>Craniata</taxon>
        <taxon>Vertebrata</taxon>
        <taxon>Euteleostomi</taxon>
        <taxon>Archelosauria</taxon>
        <taxon>Testudinata</taxon>
        <taxon>Testudines</taxon>
        <taxon>Cryptodira</taxon>
        <taxon>Durocryptodira</taxon>
        <taxon>Testudinoidea</taxon>
        <taxon>Geoemydidae</taxon>
        <taxon>Geoemydinae</taxon>
        <taxon>Mauremys</taxon>
    </lineage>
</organism>
<comment type="caution">
    <text evidence="1">The sequence shown here is derived from an EMBL/GenBank/DDBJ whole genome shotgun (WGS) entry which is preliminary data.</text>
</comment>
<dbReference type="AlphaFoldDB" id="A0A9D4BAL5"/>
<evidence type="ECO:0000313" key="1">
    <source>
        <dbReference type="EMBL" id="KAH1187036.1"/>
    </source>
</evidence>
<proteinExistence type="predicted"/>
<keyword evidence="2" id="KW-1185">Reference proteome</keyword>